<dbReference type="Gene3D" id="3.50.50.60">
    <property type="entry name" value="FAD/NAD(P)-binding domain"/>
    <property type="match status" value="1"/>
</dbReference>
<accession>A0A1F6DEJ2</accession>
<dbReference type="PANTHER" id="PTHR46028">
    <property type="entry name" value="KYNURENINE 3-MONOOXYGENASE"/>
    <property type="match status" value="1"/>
</dbReference>
<keyword evidence="3" id="KW-0274">FAD</keyword>
<proteinExistence type="predicted"/>
<evidence type="ECO:0000256" key="3">
    <source>
        <dbReference type="ARBA" id="ARBA00022827"/>
    </source>
</evidence>
<evidence type="ECO:0000259" key="8">
    <source>
        <dbReference type="Pfam" id="PF01494"/>
    </source>
</evidence>
<reference evidence="9 10" key="1">
    <citation type="journal article" date="2016" name="Nat. Commun.">
        <title>Thousands of microbial genomes shed light on interconnected biogeochemical processes in an aquifer system.</title>
        <authorList>
            <person name="Anantharaman K."/>
            <person name="Brown C.T."/>
            <person name="Hug L.A."/>
            <person name="Sharon I."/>
            <person name="Castelle C.J."/>
            <person name="Probst A.J."/>
            <person name="Thomas B.C."/>
            <person name="Singh A."/>
            <person name="Wilkins M.J."/>
            <person name="Karaoz U."/>
            <person name="Brodie E.L."/>
            <person name="Williams K.H."/>
            <person name="Hubbard S.S."/>
            <person name="Banfield J.F."/>
        </authorList>
    </citation>
    <scope>NUCLEOTIDE SEQUENCE [LARGE SCALE GENOMIC DNA]</scope>
</reference>
<comment type="caution">
    <text evidence="9">The sequence shown here is derived from an EMBL/GenBank/DDBJ whole genome shotgun (WGS) entry which is preliminary data.</text>
</comment>
<keyword evidence="6" id="KW-0503">Monooxygenase</keyword>
<dbReference type="GO" id="GO:0004502">
    <property type="term" value="F:kynurenine 3-monooxygenase activity"/>
    <property type="evidence" value="ECO:0007669"/>
    <property type="project" value="TreeGrafter"/>
</dbReference>
<keyword evidence="2" id="KW-0285">Flavoprotein</keyword>
<dbReference type="PANTHER" id="PTHR46028:SF2">
    <property type="entry name" value="KYNURENINE 3-MONOOXYGENASE"/>
    <property type="match status" value="1"/>
</dbReference>
<keyword evidence="7" id="KW-1133">Transmembrane helix</keyword>
<keyword evidence="5" id="KW-0560">Oxidoreductase</keyword>
<keyword evidence="7" id="KW-0472">Membrane</keyword>
<comment type="cofactor">
    <cofactor evidence="1">
        <name>FAD</name>
        <dbReference type="ChEBI" id="CHEBI:57692"/>
    </cofactor>
</comment>
<evidence type="ECO:0000256" key="4">
    <source>
        <dbReference type="ARBA" id="ARBA00022857"/>
    </source>
</evidence>
<dbReference type="AlphaFoldDB" id="A0A1F6DEJ2"/>
<feature type="domain" description="FAD-binding" evidence="8">
    <location>
        <begin position="8"/>
        <end position="333"/>
    </location>
</feature>
<evidence type="ECO:0000256" key="7">
    <source>
        <dbReference type="SAM" id="Phobius"/>
    </source>
</evidence>
<organism evidence="9 10">
    <name type="scientific">Candidatus Kaiserbacteria bacterium RIFCSPHIGHO2_01_FULL_56_24</name>
    <dbReference type="NCBI Taxonomy" id="1798487"/>
    <lineage>
        <taxon>Bacteria</taxon>
        <taxon>Candidatus Kaiseribacteriota</taxon>
    </lineage>
</organism>
<sequence length="453" mass="52198">MIKIPDKKVTIIGAGMGGSLLAIYLARRNFEVDIYESRDCLENLPVVSHKSINQSLCVRGIRALQEVHLWDEVKRYASRETGRVIHQKDNLLYQAYGERQGFSEWSINRNDLNRTLIAEMKKYPSIRVQYDERCVEVDFENRTIFLEHRETGERRQHAVCLLIGADGIHSTLRKEMERAGLTDARLDVLDWGYKNIYIPAPKDGPLPFRGDAFHLWSKKSAAVFGIPNRAGFFTATITLPLTGPGSFESLTTRESLVAFFRDLCPDLAPYIAAYAGDFLEQPTTPFTSLYTSKWYYRDFCLLIGDSAHAMTIFYGQGINAAFEDCRIFAECLDCYYPDMETVFQMFQERRRPHTDVLAGACLRRFVELRDKYESSFFVARSSVEIALEKHFPNSFHSLYTLVVHTTMSYGSAYQRYTKERRLARLLGMDVLVFFGMIREAVRTMWHALRSQNA</sequence>
<dbReference type="EMBL" id="MFLA01000016">
    <property type="protein sequence ID" value="OGG59811.1"/>
    <property type="molecule type" value="Genomic_DNA"/>
</dbReference>
<evidence type="ECO:0000256" key="5">
    <source>
        <dbReference type="ARBA" id="ARBA00023002"/>
    </source>
</evidence>
<dbReference type="InterPro" id="IPR036188">
    <property type="entry name" value="FAD/NAD-bd_sf"/>
</dbReference>
<dbReference type="Pfam" id="PF01494">
    <property type="entry name" value="FAD_binding_3"/>
    <property type="match status" value="1"/>
</dbReference>
<evidence type="ECO:0000313" key="10">
    <source>
        <dbReference type="Proteomes" id="UP000176377"/>
    </source>
</evidence>
<evidence type="ECO:0000256" key="2">
    <source>
        <dbReference type="ARBA" id="ARBA00022630"/>
    </source>
</evidence>
<dbReference type="InterPro" id="IPR002938">
    <property type="entry name" value="FAD-bd"/>
</dbReference>
<keyword evidence="7" id="KW-0812">Transmembrane</keyword>
<dbReference type="SUPFAM" id="SSF51905">
    <property type="entry name" value="FAD/NAD(P)-binding domain"/>
    <property type="match status" value="1"/>
</dbReference>
<dbReference type="PRINTS" id="PR00420">
    <property type="entry name" value="RNGMNOXGNASE"/>
</dbReference>
<dbReference type="GO" id="GO:0071949">
    <property type="term" value="F:FAD binding"/>
    <property type="evidence" value="ECO:0007669"/>
    <property type="project" value="InterPro"/>
</dbReference>
<dbReference type="Proteomes" id="UP000176377">
    <property type="component" value="Unassembled WGS sequence"/>
</dbReference>
<feature type="transmembrane region" description="Helical" evidence="7">
    <location>
        <begin position="9"/>
        <end position="26"/>
    </location>
</feature>
<keyword evidence="4" id="KW-0521">NADP</keyword>
<evidence type="ECO:0000313" key="9">
    <source>
        <dbReference type="EMBL" id="OGG59811.1"/>
    </source>
</evidence>
<dbReference type="GO" id="GO:0070189">
    <property type="term" value="P:kynurenine metabolic process"/>
    <property type="evidence" value="ECO:0007669"/>
    <property type="project" value="TreeGrafter"/>
</dbReference>
<name>A0A1F6DEJ2_9BACT</name>
<evidence type="ECO:0000256" key="6">
    <source>
        <dbReference type="ARBA" id="ARBA00023033"/>
    </source>
</evidence>
<protein>
    <recommendedName>
        <fullName evidence="8">FAD-binding domain-containing protein</fullName>
    </recommendedName>
</protein>
<gene>
    <name evidence="9" type="ORF">A2765_04460</name>
</gene>
<evidence type="ECO:0000256" key="1">
    <source>
        <dbReference type="ARBA" id="ARBA00001974"/>
    </source>
</evidence>